<dbReference type="Gene3D" id="3.40.390.10">
    <property type="entry name" value="Collagenase (Catalytic Domain)"/>
    <property type="match status" value="1"/>
</dbReference>
<dbReference type="InterPro" id="IPR000859">
    <property type="entry name" value="CUB_dom"/>
</dbReference>
<feature type="domain" description="MAM" evidence="12">
    <location>
        <begin position="528"/>
        <end position="685"/>
    </location>
</feature>
<feature type="compositionally biased region" description="Low complexity" evidence="9">
    <location>
        <begin position="467"/>
        <end position="520"/>
    </location>
</feature>
<dbReference type="Gene3D" id="2.60.120.200">
    <property type="match status" value="6"/>
</dbReference>
<dbReference type="Pfam" id="PF01400">
    <property type="entry name" value="Astacin"/>
    <property type="match status" value="1"/>
</dbReference>
<dbReference type="PROSITE" id="PS01180">
    <property type="entry name" value="CUB"/>
    <property type="match status" value="1"/>
</dbReference>
<dbReference type="SUPFAM" id="SSF57196">
    <property type="entry name" value="EGF/Laminin"/>
    <property type="match status" value="3"/>
</dbReference>
<dbReference type="EC" id="3.4.24.-" evidence="8"/>
<comment type="caution">
    <text evidence="7">Lacks conserved residue(s) required for the propagation of feature annotation.</text>
</comment>
<protein>
    <recommendedName>
        <fullName evidence="8">Metalloendopeptidase</fullName>
        <ecNumber evidence="8">3.4.24.-</ecNumber>
    </recommendedName>
</protein>
<evidence type="ECO:0000256" key="3">
    <source>
        <dbReference type="ARBA" id="ARBA00022801"/>
    </source>
</evidence>
<dbReference type="SUPFAM" id="SSF49854">
    <property type="entry name" value="Spermadhesin, CUB domain"/>
    <property type="match status" value="1"/>
</dbReference>
<evidence type="ECO:0000313" key="15">
    <source>
        <dbReference type="RefSeq" id="XP_022288512.1"/>
    </source>
</evidence>
<feature type="disulfide bond" evidence="7">
    <location>
        <begin position="710"/>
        <end position="719"/>
    </location>
</feature>
<dbReference type="OrthoDB" id="412155at2759"/>
<evidence type="ECO:0000256" key="8">
    <source>
        <dbReference type="RuleBase" id="RU361183"/>
    </source>
</evidence>
<feature type="domain" description="EGF-like" evidence="11">
    <location>
        <begin position="884"/>
        <end position="917"/>
    </location>
</feature>
<feature type="domain" description="CUB" evidence="10">
    <location>
        <begin position="147"/>
        <end position="271"/>
    </location>
</feature>
<feature type="domain" description="MAM" evidence="12">
    <location>
        <begin position="726"/>
        <end position="887"/>
    </location>
</feature>
<feature type="domain" description="EGF-like" evidence="11">
    <location>
        <begin position="271"/>
        <end position="307"/>
    </location>
</feature>
<dbReference type="Pfam" id="PF00629">
    <property type="entry name" value="MAM"/>
    <property type="match status" value="6"/>
</dbReference>
<evidence type="ECO:0000259" key="12">
    <source>
        <dbReference type="PROSITE" id="PS50060"/>
    </source>
</evidence>
<dbReference type="Pfam" id="PF00008">
    <property type="entry name" value="EGF"/>
    <property type="match status" value="1"/>
</dbReference>
<dbReference type="GO" id="GO:0016020">
    <property type="term" value="C:membrane"/>
    <property type="evidence" value="ECO:0007669"/>
    <property type="project" value="InterPro"/>
</dbReference>
<feature type="domain" description="MAM" evidence="12">
    <location>
        <begin position="1264"/>
        <end position="1418"/>
    </location>
</feature>
<dbReference type="PRINTS" id="PR00480">
    <property type="entry name" value="ASTACIN"/>
</dbReference>
<dbReference type="PROSITE" id="PS01186">
    <property type="entry name" value="EGF_2"/>
    <property type="match status" value="2"/>
</dbReference>
<dbReference type="InterPro" id="IPR001881">
    <property type="entry name" value="EGF-like_Ca-bd_dom"/>
</dbReference>
<feature type="disulfide bond" evidence="7">
    <location>
        <begin position="275"/>
        <end position="285"/>
    </location>
</feature>
<dbReference type="SUPFAM" id="SSF49899">
    <property type="entry name" value="Concanavalin A-like lectins/glucanases"/>
    <property type="match status" value="6"/>
</dbReference>
<gene>
    <name evidence="15" type="primary">LOC111100718</name>
</gene>
<feature type="domain" description="MAM" evidence="12">
    <location>
        <begin position="920"/>
        <end position="1077"/>
    </location>
</feature>
<dbReference type="CDD" id="cd06263">
    <property type="entry name" value="MAM"/>
    <property type="match status" value="6"/>
</dbReference>
<feature type="disulfide bond" evidence="7">
    <location>
        <begin position="907"/>
        <end position="916"/>
    </location>
</feature>
<keyword evidence="4 8" id="KW-0862">Zinc</keyword>
<dbReference type="Gene3D" id="2.10.25.10">
    <property type="entry name" value="Laminin"/>
    <property type="match status" value="3"/>
</dbReference>
<evidence type="ECO:0000256" key="9">
    <source>
        <dbReference type="SAM" id="MobiDB-lite"/>
    </source>
</evidence>
<accession>A0A8B8AAM4</accession>
<feature type="domain" description="MAM" evidence="12">
    <location>
        <begin position="315"/>
        <end position="465"/>
    </location>
</feature>
<dbReference type="InterPro" id="IPR035914">
    <property type="entry name" value="Sperma_CUB_dom_sf"/>
</dbReference>
<reference evidence="14" key="1">
    <citation type="submission" date="2024-06" db="UniProtKB">
        <authorList>
            <consortium name="RefSeq"/>
        </authorList>
    </citation>
    <scope>NUCLEOTIDE SEQUENCE [LARGE SCALE GENOMIC DNA]</scope>
</reference>
<evidence type="ECO:0000256" key="5">
    <source>
        <dbReference type="ARBA" id="ARBA00023049"/>
    </source>
</evidence>
<dbReference type="PROSITE" id="PS51864">
    <property type="entry name" value="ASTACIN"/>
    <property type="match status" value="1"/>
</dbReference>
<keyword evidence="1 8" id="KW-0645">Protease</keyword>
<dbReference type="InterPro" id="IPR024079">
    <property type="entry name" value="MetalloPept_cat_dom_sf"/>
</dbReference>
<dbReference type="SMART" id="SM00181">
    <property type="entry name" value="EGF"/>
    <property type="match status" value="4"/>
</dbReference>
<dbReference type="InterPro" id="IPR000742">
    <property type="entry name" value="EGF"/>
</dbReference>
<comment type="cofactor">
    <cofactor evidence="8">
        <name>Zn(2+)</name>
        <dbReference type="ChEBI" id="CHEBI:29105"/>
    </cofactor>
    <text evidence="8">Binds 1 zinc ion per subunit.</text>
</comment>
<proteinExistence type="predicted"/>
<dbReference type="InterPro" id="IPR013320">
    <property type="entry name" value="ConA-like_dom_sf"/>
</dbReference>
<dbReference type="PANTHER" id="PTHR23282">
    <property type="entry name" value="APICAL ENDOSOMAL GLYCOPROTEIN PRECURSOR"/>
    <property type="match status" value="1"/>
</dbReference>
<organism evidence="14 15">
    <name type="scientific">Crassostrea virginica</name>
    <name type="common">Eastern oyster</name>
    <dbReference type="NCBI Taxonomy" id="6565"/>
    <lineage>
        <taxon>Eukaryota</taxon>
        <taxon>Metazoa</taxon>
        <taxon>Spiralia</taxon>
        <taxon>Lophotrochozoa</taxon>
        <taxon>Mollusca</taxon>
        <taxon>Bivalvia</taxon>
        <taxon>Autobranchia</taxon>
        <taxon>Pteriomorphia</taxon>
        <taxon>Ostreida</taxon>
        <taxon>Ostreoidea</taxon>
        <taxon>Ostreidae</taxon>
        <taxon>Crassostrea</taxon>
    </lineage>
</organism>
<dbReference type="SMART" id="SM00042">
    <property type="entry name" value="CUB"/>
    <property type="match status" value="1"/>
</dbReference>
<evidence type="ECO:0000259" key="11">
    <source>
        <dbReference type="PROSITE" id="PS50026"/>
    </source>
</evidence>
<dbReference type="SMART" id="SM00179">
    <property type="entry name" value="EGF_CA"/>
    <property type="match status" value="3"/>
</dbReference>
<dbReference type="GO" id="GO:0004222">
    <property type="term" value="F:metalloendopeptidase activity"/>
    <property type="evidence" value="ECO:0007669"/>
    <property type="project" value="UniProtKB-UniRule"/>
</dbReference>
<dbReference type="PROSITE" id="PS50060">
    <property type="entry name" value="MAM_2"/>
    <property type="match status" value="6"/>
</dbReference>
<feature type="disulfide bond" evidence="7">
    <location>
        <begin position="297"/>
        <end position="306"/>
    </location>
</feature>
<dbReference type="Proteomes" id="UP000694844">
    <property type="component" value="Chromosome 1"/>
</dbReference>
<keyword evidence="2 8" id="KW-0479">Metal-binding</keyword>
<reference evidence="15" key="2">
    <citation type="submission" date="2025-08" db="UniProtKB">
        <authorList>
            <consortium name="RefSeq"/>
        </authorList>
    </citation>
    <scope>IDENTIFICATION</scope>
    <source>
        <tissue evidence="15">Whole sample</tissue>
    </source>
</reference>
<keyword evidence="7" id="KW-0245">EGF-like domain</keyword>
<dbReference type="SUPFAM" id="SSF55486">
    <property type="entry name" value="Metalloproteases ('zincins'), catalytic domain"/>
    <property type="match status" value="1"/>
</dbReference>
<keyword evidence="6 7" id="KW-1015">Disulfide bond</keyword>
<dbReference type="CDD" id="cd00041">
    <property type="entry name" value="CUB"/>
    <property type="match status" value="1"/>
</dbReference>
<evidence type="ECO:0000313" key="14">
    <source>
        <dbReference type="Proteomes" id="UP000694844"/>
    </source>
</evidence>
<evidence type="ECO:0000256" key="4">
    <source>
        <dbReference type="ARBA" id="ARBA00022833"/>
    </source>
</evidence>
<sequence length="1420" mass="154329">MAHAIGQLHEQSRGDRDDHVIMKWDNIQGGRDNINMAKDDTHDYNPYDYESVLQYSLTSFSKNGGPSMEFMDPRLNFLADSATGLMFYDIQDITDAYDCTAPCKGPNKDQPLKQCQNGGFVLHTCNCHCPEGLTGTLCETVVTDPVCGQGIIDLGDGESRDITSPYFDLGGPYPTGKKCVWLIKVPAGKHVGMTINEMDLTTTNGACDHWLEIQYNLIGQTGPRRCGKLTAPEQYITSQYGNPEMMLLKFDSAFASTASAGKGFSLTVSTRGTGCLGAPCLRGVCSDTQDGGYLCTCDKGFTGRNCDLYLGTGDILCDFENACLFRNSPSNKYTWTRHTGPTSSTGTGPSSAKSGSYYLYAESSSPVSTGTTFHYASPYIKAGHRCLTFWYHMYGSDMGSLNVLRNGTQVWTRSGDQGDSWHRADVPVGTAGLNYNVTFEAVIGIGYKSDIAIDDVTLTTADCGVSTQNPNTQPPTTTRAPTTQFPTTRAPTTQFPTTRAPTTQFPTTRSTTIETSTGTSPTAGPTVFSCTFEPNTNCFLHDVVGRDDYNWSIQKGRTPSDDTGPVSAAEGKFYAYMEQSGYPKAKGDQAILESLPIPMPTGSVCLTYSYHMYGYYMGSLEVVFGNVTYFYQAESRNHWRKAKITLKSTNYPMDYKIQIIGTRGIGYQGDIAIDDVWVTDGQCVLNCSDHPCGKNSVCIPDTSKGFKCECVTGFTGLDCETVTGQVNCTFEDGDFCFLEDSMADDFDWTINTGPTSSDRTGPSSASEGSRYAYIEVSGKMYGVVAALESKINVEAGMRCLVFDYNMYGYHTGTLRVLKKSRNGTTMNLFTRSGQQSISSTDWKTAAVDLFHLTLDRLVFEASRGKTFRGDIAIDNIRYIPGKCGCNTTPCLHGGSCVDTGIGIKCTCPPLFTGARCEAKFVCTFDGNMRPCFLANVINDDMDWTFISGNTLSKNTGPSHLLDGAYAYTEASSMAEGSKAVLSSEYLTLRTPGPSCLSFYYNMYGIAMGTLNVWAGDRIAKKKVWTLSGDQGDVWNHVTVDIPSSNDLVIQIEGSIGRNFMSDMAIDSVRLFDTPCSGPVESTTPQKTTAAPTVLRCTFEPNTDCFLKDVQGSGNCNWTIHSGGTPSYYTGPDVAAEGSYFAYMEASGKPQGAQAIMETQAIQMSSGSVCLTFAYHMYGRDIDSLEVLYGNQPYFNEVGDKGNIWMRAQVTITGNGYPAKIQFKATRGQGFRGDIAVDDIQVTDGRCGPVESTTPPKTTAAPTVLRCTFEPNTDCFLKDVQGSGNCNWTIHSGGTPSYYTGPDVAAEGSYFAYMEATGKPQGAQAIMESQAIQMSSGSACLTFAYHMYGRDIDSLEVLYGNQPYFNEVGDKGNIWIRAQVTITGNGYPAKIQFKATRGQGFRGDIAVDDIQVTDGRCASTT</sequence>
<dbReference type="GO" id="GO:0006508">
    <property type="term" value="P:proteolysis"/>
    <property type="evidence" value="ECO:0007669"/>
    <property type="project" value="UniProtKB-KW"/>
</dbReference>
<feature type="domain" description="MAM" evidence="12">
    <location>
        <begin position="1094"/>
        <end position="1248"/>
    </location>
</feature>
<dbReference type="KEGG" id="cvn:111100718"/>
<evidence type="ECO:0000259" key="13">
    <source>
        <dbReference type="PROSITE" id="PS51864"/>
    </source>
</evidence>
<dbReference type="RefSeq" id="XP_022288512.1">
    <property type="nucleotide sequence ID" value="XM_022432804.1"/>
</dbReference>
<dbReference type="PANTHER" id="PTHR23282:SF101">
    <property type="entry name" value="MAM DOMAIN-CONTAINING PROTEIN"/>
    <property type="match status" value="1"/>
</dbReference>
<dbReference type="PROSITE" id="PS50026">
    <property type="entry name" value="EGF_3"/>
    <property type="match status" value="3"/>
</dbReference>
<feature type="region of interest" description="Disordered" evidence="9">
    <location>
        <begin position="466"/>
        <end position="520"/>
    </location>
</feature>
<dbReference type="SMART" id="SM00137">
    <property type="entry name" value="MAM"/>
    <property type="match status" value="6"/>
</dbReference>
<keyword evidence="3 8" id="KW-0378">Hydrolase</keyword>
<evidence type="ECO:0000256" key="7">
    <source>
        <dbReference type="PROSITE-ProRule" id="PRU00076"/>
    </source>
</evidence>
<dbReference type="GO" id="GO:0005509">
    <property type="term" value="F:calcium ion binding"/>
    <property type="evidence" value="ECO:0007669"/>
    <property type="project" value="InterPro"/>
</dbReference>
<feature type="domain" description="Peptidase M12A" evidence="13">
    <location>
        <begin position="1"/>
        <end position="100"/>
    </location>
</feature>
<keyword evidence="14" id="KW-1185">Reference proteome</keyword>
<dbReference type="PROSITE" id="PS00022">
    <property type="entry name" value="EGF_1"/>
    <property type="match status" value="3"/>
</dbReference>
<dbReference type="CDD" id="cd00054">
    <property type="entry name" value="EGF_CA"/>
    <property type="match status" value="3"/>
</dbReference>
<evidence type="ECO:0000256" key="2">
    <source>
        <dbReference type="ARBA" id="ARBA00022723"/>
    </source>
</evidence>
<dbReference type="GeneID" id="111100718"/>
<evidence type="ECO:0000256" key="6">
    <source>
        <dbReference type="ARBA" id="ARBA00023157"/>
    </source>
</evidence>
<name>A0A8B8AAM4_CRAVI</name>
<evidence type="ECO:0000259" key="10">
    <source>
        <dbReference type="PROSITE" id="PS01180"/>
    </source>
</evidence>
<dbReference type="Gene3D" id="2.60.120.290">
    <property type="entry name" value="Spermadhesin, CUB domain"/>
    <property type="match status" value="1"/>
</dbReference>
<dbReference type="InterPro" id="IPR000998">
    <property type="entry name" value="MAM_dom"/>
</dbReference>
<keyword evidence="5 8" id="KW-0482">Metalloprotease</keyword>
<dbReference type="Pfam" id="PF00431">
    <property type="entry name" value="CUB"/>
    <property type="match status" value="1"/>
</dbReference>
<dbReference type="InterPro" id="IPR051560">
    <property type="entry name" value="MAM_domain-containing"/>
</dbReference>
<evidence type="ECO:0000256" key="1">
    <source>
        <dbReference type="ARBA" id="ARBA00022670"/>
    </source>
</evidence>
<feature type="domain" description="EGF-like" evidence="11">
    <location>
        <begin position="684"/>
        <end position="720"/>
    </location>
</feature>
<dbReference type="InterPro" id="IPR001506">
    <property type="entry name" value="Peptidase_M12A"/>
</dbReference>